<accession>A0A069ZSE1</accession>
<evidence type="ECO:0000313" key="3">
    <source>
        <dbReference type="Proteomes" id="UP000260363"/>
    </source>
</evidence>
<keyword evidence="1" id="KW-1133">Transmembrane helix</keyword>
<dbReference type="KEGG" id="cmg:NC81_02515"/>
<evidence type="ECO:0000256" key="1">
    <source>
        <dbReference type="SAM" id="Phobius"/>
    </source>
</evidence>
<sequence>MIPNHCNSWIKNIFVKIYFAIMLITSQYLVLGRISFVRQSRPVFFEGKTFQKRTEFEQSFLVRRKK</sequence>
<reference evidence="2 3" key="1">
    <citation type="submission" date="2014-02" db="EMBL/GenBank/DDBJ databases">
        <authorList>
            <person name="Chen C."/>
            <person name="Conrad T.A."/>
            <person name="Zhou Z."/>
            <person name="Lai Z."/>
            <person name="Zhong G."/>
        </authorList>
    </citation>
    <scope>NUCLEOTIDE SEQUENCE [LARGE SCALE GENOMIC DNA]</scope>
    <source>
        <strain evidence="2 3">Nigg3-28</strain>
    </source>
</reference>
<feature type="transmembrane region" description="Helical" evidence="1">
    <location>
        <begin position="13"/>
        <end position="31"/>
    </location>
</feature>
<dbReference type="Proteomes" id="UP000260363">
    <property type="component" value="Chromosome"/>
</dbReference>
<keyword evidence="1" id="KW-0812">Transmembrane</keyword>
<protein>
    <submittedName>
        <fullName evidence="2">Uncharacterized protein</fullName>
    </submittedName>
</protein>
<dbReference type="PATRIC" id="fig|83560.10.peg.509"/>
<dbReference type="KEGG" id="cmx:DNC_02520"/>
<dbReference type="KEGG" id="cmm:NC80_02500"/>
<dbReference type="EMBL" id="CP007217">
    <property type="protein sequence ID" value="AJR10572.1"/>
    <property type="molecule type" value="Genomic_DNA"/>
</dbReference>
<dbReference type="STRING" id="83560.NC80_02500"/>
<evidence type="ECO:0000313" key="2">
    <source>
        <dbReference type="EMBL" id="AJR10572.1"/>
    </source>
</evidence>
<organism evidence="2 3">
    <name type="scientific">Chlamydia muridarum</name>
    <dbReference type="NCBI Taxonomy" id="83560"/>
    <lineage>
        <taxon>Bacteria</taxon>
        <taxon>Pseudomonadati</taxon>
        <taxon>Chlamydiota</taxon>
        <taxon>Chlamydiia</taxon>
        <taxon>Chlamydiales</taxon>
        <taxon>Chlamydiaceae</taxon>
        <taxon>Chlamydia/Chlamydophila group</taxon>
        <taxon>Chlamydia</taxon>
    </lineage>
</organism>
<keyword evidence="1" id="KW-0472">Membrane</keyword>
<gene>
    <name evidence="2" type="ORF">BD36_02680</name>
</gene>
<name>A0A069ZSE1_CHLMR</name>
<proteinExistence type="predicted"/>
<dbReference type="AlphaFoldDB" id="A0A069ZSE1"/>